<dbReference type="InterPro" id="IPR029044">
    <property type="entry name" value="Nucleotide-diphossugar_trans"/>
</dbReference>
<proteinExistence type="predicted"/>
<reference evidence="1" key="1">
    <citation type="journal article" date="2014" name="Front. Microbiol.">
        <title>High frequency of phylogenetically diverse reductive dehalogenase-homologous genes in deep subseafloor sedimentary metagenomes.</title>
        <authorList>
            <person name="Kawai M."/>
            <person name="Futagami T."/>
            <person name="Toyoda A."/>
            <person name="Takaki Y."/>
            <person name="Nishi S."/>
            <person name="Hori S."/>
            <person name="Arai W."/>
            <person name="Tsubouchi T."/>
            <person name="Morono Y."/>
            <person name="Uchiyama I."/>
            <person name="Ito T."/>
            <person name="Fujiyama A."/>
            <person name="Inagaki F."/>
            <person name="Takami H."/>
        </authorList>
    </citation>
    <scope>NUCLEOTIDE SEQUENCE</scope>
    <source>
        <strain evidence="1">Expedition CK06-06</strain>
    </source>
</reference>
<dbReference type="SUPFAM" id="SSF53448">
    <property type="entry name" value="Nucleotide-diphospho-sugar transferases"/>
    <property type="match status" value="1"/>
</dbReference>
<dbReference type="Gene3D" id="3.40.50.11190">
    <property type="match status" value="1"/>
</dbReference>
<protein>
    <recommendedName>
        <fullName evidence="2">N-acylneuraminate cytidylyltransferase</fullName>
    </recommendedName>
</protein>
<dbReference type="Pfam" id="PF02348">
    <property type="entry name" value="CTP_transf_3"/>
    <property type="match status" value="1"/>
</dbReference>
<feature type="non-terminal residue" evidence="1">
    <location>
        <position position="266"/>
    </location>
</feature>
<evidence type="ECO:0000313" key="1">
    <source>
        <dbReference type="EMBL" id="GAH45942.1"/>
    </source>
</evidence>
<dbReference type="PANTHER" id="PTHR21485:SF6">
    <property type="entry name" value="N-ACYLNEURAMINATE CYTIDYLYLTRANSFERASE-RELATED"/>
    <property type="match status" value="1"/>
</dbReference>
<dbReference type="InterPro" id="IPR003329">
    <property type="entry name" value="Cytidylyl_trans"/>
</dbReference>
<evidence type="ECO:0008006" key="2">
    <source>
        <dbReference type="Google" id="ProtNLM"/>
    </source>
</evidence>
<dbReference type="AlphaFoldDB" id="X1FLU2"/>
<dbReference type="GO" id="GO:0008781">
    <property type="term" value="F:N-acylneuraminate cytidylyltransferase activity"/>
    <property type="evidence" value="ECO:0007669"/>
    <property type="project" value="TreeGrafter"/>
</dbReference>
<dbReference type="PANTHER" id="PTHR21485">
    <property type="entry name" value="HAD SUPERFAMILY MEMBERS CMAS AND KDSC"/>
    <property type="match status" value="1"/>
</dbReference>
<accession>X1FLU2</accession>
<dbReference type="EMBL" id="BARU01008890">
    <property type="protein sequence ID" value="GAH45942.1"/>
    <property type="molecule type" value="Genomic_DNA"/>
</dbReference>
<organism evidence="1">
    <name type="scientific">marine sediment metagenome</name>
    <dbReference type="NCBI Taxonomy" id="412755"/>
    <lineage>
        <taxon>unclassified sequences</taxon>
        <taxon>metagenomes</taxon>
        <taxon>ecological metagenomes</taxon>
    </lineage>
</organism>
<comment type="caution">
    <text evidence="1">The sequence shown here is derived from an EMBL/GenBank/DDBJ whole genome shotgun (WGS) entry which is preliminary data.</text>
</comment>
<name>X1FLU2_9ZZZZ</name>
<gene>
    <name evidence="1" type="ORF">S03H2_17271</name>
</gene>
<dbReference type="InterPro" id="IPR050793">
    <property type="entry name" value="CMP-NeuNAc_synthase"/>
</dbReference>
<sequence length="266" mass="30278">MYKDNKILAIIPARGGSKGIPRKNVRFMNGNPLIAYIVRTSISSCYIDKTIITTDDDEISNYSYLYGADAVVSRPSKLADDNTTLDPVIYHAYKRYQEQEGENFDIIITLQPTSPLLSTHSLDKAIESLIDSNSSTMISVVPVRHLFWEKKDDKLKPYHPTRLNRQQLDPVYFEAGSFVISKAENITENSRISEPIDVFELSEIEGTDVDNYLDWTIAEKILSKKKILIRVDGNKEIGLGHIYNTLILANNLMLHDLTFVMNKEYP</sequence>
<dbReference type="CDD" id="cd02513">
    <property type="entry name" value="CMP-NeuAc_Synthase"/>
    <property type="match status" value="1"/>
</dbReference>
<dbReference type="Gene3D" id="3.90.550.10">
    <property type="entry name" value="Spore Coat Polysaccharide Biosynthesis Protein SpsA, Chain A"/>
    <property type="match status" value="1"/>
</dbReference>